<sequence length="126" mass="13993">MAKTLTAKQRVTKKKALLKAFEEYGTISHACEEADIGRTTVYAWIKKSPKFAKKVEDARKVVGESLEKEAITRAKDGSDILLIFLLKGIYPGKYRDTAKVEVSGPDGGPIITKIERVIINKKVEDV</sequence>
<accession>A0A0F9LBY4</accession>
<evidence type="ECO:0000313" key="1">
    <source>
        <dbReference type="EMBL" id="KKM92399.1"/>
    </source>
</evidence>
<gene>
    <name evidence="1" type="ORF">LCGC14_1218870</name>
</gene>
<comment type="caution">
    <text evidence="1">The sequence shown here is derived from an EMBL/GenBank/DDBJ whole genome shotgun (WGS) entry which is preliminary data.</text>
</comment>
<reference evidence="1" key="1">
    <citation type="journal article" date="2015" name="Nature">
        <title>Complex archaea that bridge the gap between prokaryotes and eukaryotes.</title>
        <authorList>
            <person name="Spang A."/>
            <person name="Saw J.H."/>
            <person name="Jorgensen S.L."/>
            <person name="Zaremba-Niedzwiedzka K."/>
            <person name="Martijn J."/>
            <person name="Lind A.E."/>
            <person name="van Eijk R."/>
            <person name="Schleper C."/>
            <person name="Guy L."/>
            <person name="Ettema T.J."/>
        </authorList>
    </citation>
    <scope>NUCLEOTIDE SEQUENCE</scope>
</reference>
<dbReference type="Gene3D" id="1.10.10.60">
    <property type="entry name" value="Homeodomain-like"/>
    <property type="match status" value="1"/>
</dbReference>
<evidence type="ECO:0008006" key="2">
    <source>
        <dbReference type="Google" id="ProtNLM"/>
    </source>
</evidence>
<name>A0A0F9LBY4_9ZZZZ</name>
<proteinExistence type="predicted"/>
<protein>
    <recommendedName>
        <fullName evidence="2">Homeodomain phBC6A51-type domain-containing protein</fullName>
    </recommendedName>
</protein>
<dbReference type="AlphaFoldDB" id="A0A0F9LBY4"/>
<organism evidence="1">
    <name type="scientific">marine sediment metagenome</name>
    <dbReference type="NCBI Taxonomy" id="412755"/>
    <lineage>
        <taxon>unclassified sequences</taxon>
        <taxon>metagenomes</taxon>
        <taxon>ecological metagenomes</taxon>
    </lineage>
</organism>
<dbReference type="EMBL" id="LAZR01006398">
    <property type="protein sequence ID" value="KKM92399.1"/>
    <property type="molecule type" value="Genomic_DNA"/>
</dbReference>